<dbReference type="GO" id="GO:0046872">
    <property type="term" value="F:metal ion binding"/>
    <property type="evidence" value="ECO:0007669"/>
    <property type="project" value="UniProtKB-KW"/>
</dbReference>
<dbReference type="AlphaFoldDB" id="A0A5J5DTW3"/>
<keyword evidence="1" id="KW-0328">Glycosyltransferase</keyword>
<dbReference type="Pfam" id="PF01501">
    <property type="entry name" value="Glyco_transf_8"/>
    <property type="match status" value="1"/>
</dbReference>
<sequence>MTNTDATTPAGETAASEPAIEPATKPAPQPAKPAQPAHIRIFISAHKPAAFPDCASLMPIQVGAEIAEQPLEGTLYDNVGENISELNPMYCELTAQYWAWKNANADYYGFCHYRRYFDFTDTPHHQNDYGEIDDTFIDERAAREYGFDDATIARAVTGWDVITSPVNDTKLIDGSVNMKEHWAGNRHLRLKDLRHTYDILVSRHPEYREDADQFLNGHTAAFCNMFIMRKEIFFAYCEWLFPILKEFVDTTDFTHADVETLRTPGHLSERLLNIWLAHQRRTGVGRDWKVKTLQCVHFTNPEPRMQLEPLSTNPRLTVPVVFAADDNYVPMLTTTIFSMLKNADPKRFYDVIVLHKDITRANQQLIREYFAQFPQATVRFYDVLPVVDGYNLTTSNAHISVETYYRFIIQDALPYYSKILYLDSDLIINGDVSGLYDTDLEGHALAAVRDIDFLGNLNMPDGERRRYSDRKLGLKDPYGYFQAGVLVMNLDRMRELHSVDEWLRIASDPDYIYNDQDILNQECAGDVKYLDYAWNVMHDCGGRVSGIFNFAPAAVYKAYMKSREAAKIVHYAGYDKPWRNPWCDFGPLYWHYAHSTPFSLQMMAILADVDKPEAPLHHERAIREDSPIRKYVDVVAPIGSKQRELMKVFARKIQGKK</sequence>
<dbReference type="InterPro" id="IPR050748">
    <property type="entry name" value="Glycosyltrans_8_dom-fam"/>
</dbReference>
<dbReference type="EMBL" id="RZOA01000033">
    <property type="protein sequence ID" value="KAA8821202.1"/>
    <property type="molecule type" value="Genomic_DNA"/>
</dbReference>
<evidence type="ECO:0000313" key="8">
    <source>
        <dbReference type="Proteomes" id="UP000345527"/>
    </source>
</evidence>
<dbReference type="Proteomes" id="UP000374630">
    <property type="component" value="Unassembled WGS sequence"/>
</dbReference>
<dbReference type="InterPro" id="IPR025536">
    <property type="entry name" value="DUF4422"/>
</dbReference>
<evidence type="ECO:0000256" key="3">
    <source>
        <dbReference type="ARBA" id="ARBA00022723"/>
    </source>
</evidence>
<dbReference type="PANTHER" id="PTHR13778:SF47">
    <property type="entry name" value="LIPOPOLYSACCHARIDE 1,3-GALACTOSYLTRANSFERASE"/>
    <property type="match status" value="1"/>
</dbReference>
<keyword evidence="2" id="KW-0808">Transferase</keyword>
<keyword evidence="3" id="KW-0479">Metal-binding</keyword>
<gene>
    <name evidence="7" type="ORF">EM848_11310</name>
    <name evidence="6" type="ORF">EMO90_08665</name>
</gene>
<name>A0A5J5DTW3_9BIFI</name>
<evidence type="ECO:0000313" key="7">
    <source>
        <dbReference type="EMBL" id="KAA8821202.1"/>
    </source>
</evidence>
<feature type="domain" description="DUF4422" evidence="5">
    <location>
        <begin position="40"/>
        <end position="279"/>
    </location>
</feature>
<accession>A0A5J5DTW3</accession>
<comment type="caution">
    <text evidence="7">The sequence shown here is derived from an EMBL/GenBank/DDBJ whole genome shotgun (WGS) entry which is preliminary data.</text>
</comment>
<dbReference type="CDD" id="cd04194">
    <property type="entry name" value="GT8_A4GalT_like"/>
    <property type="match status" value="1"/>
</dbReference>
<dbReference type="RefSeq" id="WP_150355036.1">
    <property type="nucleotide sequence ID" value="NZ_RZNZ01000012.1"/>
</dbReference>
<proteinExistence type="predicted"/>
<feature type="region of interest" description="Disordered" evidence="4">
    <location>
        <begin position="1"/>
        <end position="34"/>
    </location>
</feature>
<organism evidence="7 8">
    <name type="scientific">Bifidobacterium vespertilionis</name>
    <dbReference type="NCBI Taxonomy" id="2562524"/>
    <lineage>
        <taxon>Bacteria</taxon>
        <taxon>Bacillati</taxon>
        <taxon>Actinomycetota</taxon>
        <taxon>Actinomycetes</taxon>
        <taxon>Bifidobacteriales</taxon>
        <taxon>Bifidobacteriaceae</taxon>
        <taxon>Bifidobacterium</taxon>
    </lineage>
</organism>
<dbReference type="EMBL" id="RZNZ01000012">
    <property type="protein sequence ID" value="KAA8819017.1"/>
    <property type="molecule type" value="Genomic_DNA"/>
</dbReference>
<evidence type="ECO:0000256" key="4">
    <source>
        <dbReference type="SAM" id="MobiDB-lite"/>
    </source>
</evidence>
<protein>
    <submittedName>
        <fullName evidence="7">DUF4422 domain-containing protein</fullName>
    </submittedName>
</protein>
<dbReference type="SUPFAM" id="SSF53448">
    <property type="entry name" value="Nucleotide-diphospho-sugar transferases"/>
    <property type="match status" value="1"/>
</dbReference>
<evidence type="ECO:0000256" key="1">
    <source>
        <dbReference type="ARBA" id="ARBA00022676"/>
    </source>
</evidence>
<reference evidence="8 9" key="1">
    <citation type="journal article" date="2019" name="Syst. Appl. Microbiol.">
        <title>Characterization of Bifidobacterium species in feaces of the Egyptian fruit bat: Description of B. vespertilionis sp. nov. and B. rousetti sp. nov.</title>
        <authorList>
            <person name="Modesto M."/>
            <person name="Satti M."/>
            <person name="Watanabe K."/>
            <person name="Puglisi E."/>
            <person name="Morelli L."/>
            <person name="Huang C.-H."/>
            <person name="Liou J.-S."/>
            <person name="Miyashita M."/>
            <person name="Tamura T."/>
            <person name="Saito S."/>
            <person name="Mori K."/>
            <person name="Huang L."/>
            <person name="Sciavilla P."/>
            <person name="Sandri C."/>
            <person name="Spiezio C."/>
            <person name="Vitali F."/>
            <person name="Cavalieri D."/>
            <person name="Perpetuini G."/>
            <person name="Tofalo R."/>
            <person name="Bonetti A."/>
            <person name="Arita M."/>
            <person name="Mattarelli P."/>
        </authorList>
    </citation>
    <scope>NUCLEOTIDE SEQUENCE [LARGE SCALE GENOMIC DNA]</scope>
    <source>
        <strain evidence="6 9">RST16</strain>
        <strain evidence="7 8">RST8</strain>
    </source>
</reference>
<evidence type="ECO:0000313" key="9">
    <source>
        <dbReference type="Proteomes" id="UP000374630"/>
    </source>
</evidence>
<evidence type="ECO:0000313" key="6">
    <source>
        <dbReference type="EMBL" id="KAA8819017.1"/>
    </source>
</evidence>
<dbReference type="InterPro" id="IPR002495">
    <property type="entry name" value="Glyco_trans_8"/>
</dbReference>
<evidence type="ECO:0000256" key="2">
    <source>
        <dbReference type="ARBA" id="ARBA00022679"/>
    </source>
</evidence>
<dbReference type="InterPro" id="IPR029044">
    <property type="entry name" value="Nucleotide-diphossugar_trans"/>
</dbReference>
<dbReference type="Gene3D" id="3.90.550.10">
    <property type="entry name" value="Spore Coat Polysaccharide Biosynthesis Protein SpsA, Chain A"/>
    <property type="match status" value="1"/>
</dbReference>
<dbReference type="PANTHER" id="PTHR13778">
    <property type="entry name" value="GLYCOSYLTRANSFERASE 8 DOMAIN-CONTAINING PROTEIN"/>
    <property type="match status" value="1"/>
</dbReference>
<dbReference type="Proteomes" id="UP000345527">
    <property type="component" value="Unassembled WGS sequence"/>
</dbReference>
<evidence type="ECO:0000259" key="5">
    <source>
        <dbReference type="Pfam" id="PF14393"/>
    </source>
</evidence>
<dbReference type="GO" id="GO:0016757">
    <property type="term" value="F:glycosyltransferase activity"/>
    <property type="evidence" value="ECO:0007669"/>
    <property type="project" value="UniProtKB-KW"/>
</dbReference>
<keyword evidence="9" id="KW-1185">Reference proteome</keyword>
<dbReference type="Pfam" id="PF14393">
    <property type="entry name" value="DUF4422"/>
    <property type="match status" value="1"/>
</dbReference>
<dbReference type="OrthoDB" id="3183633at2"/>